<dbReference type="OrthoDB" id="5427350at2759"/>
<proteinExistence type="predicted"/>
<feature type="signal peptide" evidence="2">
    <location>
        <begin position="1"/>
        <end position="28"/>
    </location>
</feature>
<dbReference type="PANTHER" id="PTHR35340">
    <property type="entry name" value="PQQ ENZYME REPEAT PROTEIN-RELATED"/>
    <property type="match status" value="1"/>
</dbReference>
<comment type="caution">
    <text evidence="3">The sequence shown here is derived from an EMBL/GenBank/DDBJ whole genome shotgun (WGS) entry which is preliminary data.</text>
</comment>
<dbReference type="SUPFAM" id="SSF50998">
    <property type="entry name" value="Quinoprotein alcohol dehydrogenase-like"/>
    <property type="match status" value="1"/>
</dbReference>
<evidence type="ECO:0000256" key="1">
    <source>
        <dbReference type="SAM" id="Phobius"/>
    </source>
</evidence>
<dbReference type="EMBL" id="PDNC01000095">
    <property type="protein sequence ID" value="PGG99819.1"/>
    <property type="molecule type" value="Genomic_DNA"/>
</dbReference>
<dbReference type="PANTHER" id="PTHR35340:SF8">
    <property type="entry name" value="ASST-DOMAIN-CONTAINING PROTEIN"/>
    <property type="match status" value="1"/>
</dbReference>
<feature type="chain" id="PRO_5012948017" description="ASST-domain-containing protein" evidence="2">
    <location>
        <begin position="29"/>
        <end position="615"/>
    </location>
</feature>
<keyword evidence="1" id="KW-1133">Transmembrane helix</keyword>
<dbReference type="Pfam" id="PF14269">
    <property type="entry name" value="Arylsulfotran_2"/>
    <property type="match status" value="1"/>
</dbReference>
<keyword evidence="1" id="KW-0812">Transmembrane</keyword>
<evidence type="ECO:0000313" key="4">
    <source>
        <dbReference type="Proteomes" id="UP000224080"/>
    </source>
</evidence>
<keyword evidence="4" id="KW-1185">Reference proteome</keyword>
<evidence type="ECO:0000313" key="3">
    <source>
        <dbReference type="EMBL" id="PGG99819.1"/>
    </source>
</evidence>
<organism evidence="3 4">
    <name type="scientific">Blastomyces parvus</name>
    <dbReference type="NCBI Taxonomy" id="2060905"/>
    <lineage>
        <taxon>Eukaryota</taxon>
        <taxon>Fungi</taxon>
        <taxon>Dikarya</taxon>
        <taxon>Ascomycota</taxon>
        <taxon>Pezizomycotina</taxon>
        <taxon>Eurotiomycetes</taxon>
        <taxon>Eurotiomycetidae</taxon>
        <taxon>Onygenales</taxon>
        <taxon>Ajellomycetaceae</taxon>
        <taxon>Blastomyces</taxon>
    </lineage>
</organism>
<evidence type="ECO:0000256" key="2">
    <source>
        <dbReference type="SAM" id="SignalP"/>
    </source>
</evidence>
<gene>
    <name evidence="3" type="ORF">GX51_06111</name>
</gene>
<keyword evidence="1" id="KW-0472">Membrane</keyword>
<evidence type="ECO:0008006" key="5">
    <source>
        <dbReference type="Google" id="ProtNLM"/>
    </source>
</evidence>
<feature type="transmembrane region" description="Helical" evidence="1">
    <location>
        <begin position="571"/>
        <end position="592"/>
    </location>
</feature>
<accession>A0A2B7WT94</accession>
<dbReference type="InterPro" id="IPR039535">
    <property type="entry name" value="ASST-like"/>
</dbReference>
<sequence>MRAWSPVVLPFFSAVLLLLLHIPAGICGLDAGDDLQSFHTLPGVRAVRFNVTYFDRARVSPGYWFVAPYWFLDAPQPTGEYEPCQAGPSIYDEDGRLVWTGACLYRDGNRNAFDFRVAERVTTKQTLAFVLQASKDVMADKPAGYVLNDRYEVQTVVVANNTKDVFGMHEFELINNGETVLVCGDRPEARNMVEINPDRHEPSWFTSGVVMELRVATGEVLYTWNSREEVLLNEGFHIKPTTPAQPFPLGLDYFHINSVDKTPDGNYLISARYTNTVYLLSGASDTTGPPRILWRLGGKRSDFKMDFIFSRQHNPRTRFLNETHMVISLLNNASDDWSTQESSSSALIILLDLQKRTAHLLNRYRRPDGGHSRMRGNVQVLPNGNVFVGWSEGGYHSEFAPDGKLLMEARFARPTTGADKARYNSYRSYKNPFTGRPAQRPALVAGVHGSTGAGFMTVMYASWNGATEVGCWRFYAQYNATSPRVLVGNATKVDFETEFAARGFLDWVSVEAVGEGNVSLGWSEVARSRLPEQWKWEGEMRAVELKGLVDDPAKLYGYMDAQGGMEMMENLMIWLIGALVVIVSGACCVLIASRCRLCGWSMAGYQRVREADGMR</sequence>
<name>A0A2B7WT94_9EURO</name>
<dbReference type="InterPro" id="IPR053143">
    <property type="entry name" value="Arylsulfate_ST"/>
</dbReference>
<dbReference type="Proteomes" id="UP000224080">
    <property type="component" value="Unassembled WGS sequence"/>
</dbReference>
<dbReference type="InterPro" id="IPR011047">
    <property type="entry name" value="Quinoprotein_ADH-like_sf"/>
</dbReference>
<keyword evidence="2" id="KW-0732">Signal</keyword>
<dbReference type="AlphaFoldDB" id="A0A2B7WT94"/>
<protein>
    <recommendedName>
        <fullName evidence="5">ASST-domain-containing protein</fullName>
    </recommendedName>
</protein>
<reference evidence="3 4" key="1">
    <citation type="submission" date="2017-10" db="EMBL/GenBank/DDBJ databases">
        <title>Comparative genomics in systemic dimorphic fungi from Ajellomycetaceae.</title>
        <authorList>
            <person name="Munoz J.F."/>
            <person name="Mcewen J.G."/>
            <person name="Clay O.K."/>
            <person name="Cuomo C.A."/>
        </authorList>
    </citation>
    <scope>NUCLEOTIDE SEQUENCE [LARGE SCALE GENOMIC DNA]</scope>
    <source>
        <strain evidence="3 4">UAMH130</strain>
    </source>
</reference>
<dbReference type="STRING" id="2060905.A0A2B7WT94"/>